<dbReference type="RefSeq" id="WP_239361405.1">
    <property type="nucleotide sequence ID" value="NZ_JAKREW010000001.1"/>
</dbReference>
<sequence>MQIAPIGALEIALSNMSTGMALQQQVATGSATQSGNGSNAADPKSQVVKAKKTEQAGATTANQQVAQNAPQAGAASSTQRQNLDPIEATSEHKLFEYLTQVEKSGGGQISDTSALLGSAVKSLEGTMQKVQAALNEAGVRADGKSDGNKDVAGAPEGEENNSPAKNAEQLLDRSISVMWAAANLEVVTSSVTAVTSSTSTLIKQQ</sequence>
<accession>A0ABS9Q9K2</accession>
<evidence type="ECO:0000256" key="1">
    <source>
        <dbReference type="SAM" id="MobiDB-lite"/>
    </source>
</evidence>
<name>A0ABS9Q9K2_9HYPH</name>
<feature type="compositionally biased region" description="Basic and acidic residues" evidence="1">
    <location>
        <begin position="139"/>
        <end position="149"/>
    </location>
</feature>
<feature type="region of interest" description="Disordered" evidence="1">
    <location>
        <begin position="137"/>
        <end position="168"/>
    </location>
</feature>
<feature type="compositionally biased region" description="Low complexity" evidence="1">
    <location>
        <begin position="55"/>
        <end position="75"/>
    </location>
</feature>
<comment type="caution">
    <text evidence="2">The sequence shown here is derived from an EMBL/GenBank/DDBJ whole genome shotgun (WGS) entry which is preliminary data.</text>
</comment>
<reference evidence="2 3" key="1">
    <citation type="submission" date="2022-02" db="EMBL/GenBank/DDBJ databases">
        <title>Draft genome sequence of Mezorhizobium retamae strain IRAMC:0171 isolated from Retama raetam nodules.</title>
        <authorList>
            <person name="Bengaied R."/>
            <person name="Sbissi I."/>
            <person name="Huber K."/>
            <person name="Ghodbane F."/>
            <person name="Nouioui I."/>
            <person name="Tarhouni M."/>
            <person name="Gtari M."/>
        </authorList>
    </citation>
    <scope>NUCLEOTIDE SEQUENCE [LARGE SCALE GENOMIC DNA]</scope>
    <source>
        <strain evidence="2 3">IRAMC:0171</strain>
    </source>
</reference>
<keyword evidence="3" id="KW-1185">Reference proteome</keyword>
<gene>
    <name evidence="2" type="ORF">L4923_01095</name>
</gene>
<evidence type="ECO:0008006" key="4">
    <source>
        <dbReference type="Google" id="ProtNLM"/>
    </source>
</evidence>
<organism evidence="2 3">
    <name type="scientific">Mesorhizobium retamae</name>
    <dbReference type="NCBI Taxonomy" id="2912854"/>
    <lineage>
        <taxon>Bacteria</taxon>
        <taxon>Pseudomonadati</taxon>
        <taxon>Pseudomonadota</taxon>
        <taxon>Alphaproteobacteria</taxon>
        <taxon>Hyphomicrobiales</taxon>
        <taxon>Phyllobacteriaceae</taxon>
        <taxon>Mesorhizobium</taxon>
    </lineage>
</organism>
<proteinExistence type="predicted"/>
<feature type="region of interest" description="Disordered" evidence="1">
    <location>
        <begin position="25"/>
        <end position="82"/>
    </location>
</feature>
<feature type="compositionally biased region" description="Polar residues" evidence="1">
    <location>
        <begin position="25"/>
        <end position="39"/>
    </location>
</feature>
<protein>
    <recommendedName>
        <fullName evidence="4">Nodulation protein NolB</fullName>
    </recommendedName>
</protein>
<evidence type="ECO:0000313" key="2">
    <source>
        <dbReference type="EMBL" id="MCG7503608.1"/>
    </source>
</evidence>
<evidence type="ECO:0000313" key="3">
    <source>
        <dbReference type="Proteomes" id="UP001201701"/>
    </source>
</evidence>
<dbReference type="EMBL" id="JAKREW010000001">
    <property type="protein sequence ID" value="MCG7503608.1"/>
    <property type="molecule type" value="Genomic_DNA"/>
</dbReference>
<dbReference type="Proteomes" id="UP001201701">
    <property type="component" value="Unassembled WGS sequence"/>
</dbReference>